<evidence type="ECO:0000313" key="2">
    <source>
        <dbReference type="Proteomes" id="UP001302602"/>
    </source>
</evidence>
<evidence type="ECO:0000313" key="1">
    <source>
        <dbReference type="EMBL" id="KAK4125654.1"/>
    </source>
</evidence>
<proteinExistence type="predicted"/>
<protein>
    <recommendedName>
        <fullName evidence="3">Heterokaryon incompatibility domain-containing protein</fullName>
    </recommendedName>
</protein>
<gene>
    <name evidence="1" type="ORF">N657DRAFT_654253</name>
</gene>
<evidence type="ECO:0008006" key="3">
    <source>
        <dbReference type="Google" id="ProtNLM"/>
    </source>
</evidence>
<accession>A0AAN6U3T8</accession>
<keyword evidence="2" id="KW-1185">Reference proteome</keyword>
<dbReference type="RefSeq" id="XP_062649425.1">
    <property type="nucleotide sequence ID" value="XM_062794491.1"/>
</dbReference>
<reference evidence="1" key="2">
    <citation type="submission" date="2023-05" db="EMBL/GenBank/DDBJ databases">
        <authorList>
            <consortium name="Lawrence Berkeley National Laboratory"/>
            <person name="Steindorff A."/>
            <person name="Hensen N."/>
            <person name="Bonometti L."/>
            <person name="Westerberg I."/>
            <person name="Brannstrom I.O."/>
            <person name="Guillou S."/>
            <person name="Cros-Aarteil S."/>
            <person name="Calhoun S."/>
            <person name="Haridas S."/>
            <person name="Kuo A."/>
            <person name="Mondo S."/>
            <person name="Pangilinan J."/>
            <person name="Riley R."/>
            <person name="Labutti K."/>
            <person name="Andreopoulos B."/>
            <person name="Lipzen A."/>
            <person name="Chen C."/>
            <person name="Yanf M."/>
            <person name="Daum C."/>
            <person name="Ng V."/>
            <person name="Clum A."/>
            <person name="Ohm R."/>
            <person name="Martin F."/>
            <person name="Silar P."/>
            <person name="Natvig D."/>
            <person name="Lalanne C."/>
            <person name="Gautier V."/>
            <person name="Ament-Velasquez S.L."/>
            <person name="Kruys A."/>
            <person name="Hutchinson M.I."/>
            <person name="Powell A.J."/>
            <person name="Barry K."/>
            <person name="Miller A.N."/>
            <person name="Grigoriev I.V."/>
            <person name="Debuchy R."/>
            <person name="Gladieux P."/>
            <person name="Thoren M.H."/>
            <person name="Johannesson H."/>
        </authorList>
    </citation>
    <scope>NUCLEOTIDE SEQUENCE</scope>
    <source>
        <strain evidence="1">CBS 731.68</strain>
    </source>
</reference>
<reference evidence="1" key="1">
    <citation type="journal article" date="2023" name="Mol. Phylogenet. Evol.">
        <title>Genome-scale phylogeny and comparative genomics of the fungal order Sordariales.</title>
        <authorList>
            <person name="Hensen N."/>
            <person name="Bonometti L."/>
            <person name="Westerberg I."/>
            <person name="Brannstrom I.O."/>
            <person name="Guillou S."/>
            <person name="Cros-Aarteil S."/>
            <person name="Calhoun S."/>
            <person name="Haridas S."/>
            <person name="Kuo A."/>
            <person name="Mondo S."/>
            <person name="Pangilinan J."/>
            <person name="Riley R."/>
            <person name="LaButti K."/>
            <person name="Andreopoulos B."/>
            <person name="Lipzen A."/>
            <person name="Chen C."/>
            <person name="Yan M."/>
            <person name="Daum C."/>
            <person name="Ng V."/>
            <person name="Clum A."/>
            <person name="Steindorff A."/>
            <person name="Ohm R.A."/>
            <person name="Martin F."/>
            <person name="Silar P."/>
            <person name="Natvig D.O."/>
            <person name="Lalanne C."/>
            <person name="Gautier V."/>
            <person name="Ament-Velasquez S.L."/>
            <person name="Kruys A."/>
            <person name="Hutchinson M.I."/>
            <person name="Powell A.J."/>
            <person name="Barry K."/>
            <person name="Miller A.N."/>
            <person name="Grigoriev I.V."/>
            <person name="Debuchy R."/>
            <person name="Gladieux P."/>
            <person name="Hiltunen Thoren M."/>
            <person name="Johannesson H."/>
        </authorList>
    </citation>
    <scope>NUCLEOTIDE SEQUENCE</scope>
    <source>
        <strain evidence="1">CBS 731.68</strain>
    </source>
</reference>
<dbReference type="Proteomes" id="UP001302602">
    <property type="component" value="Unassembled WGS sequence"/>
</dbReference>
<name>A0AAN6U3T8_9PEZI</name>
<dbReference type="GeneID" id="87831260"/>
<dbReference type="PANTHER" id="PTHR10622">
    <property type="entry name" value="HET DOMAIN-CONTAINING PROTEIN"/>
    <property type="match status" value="1"/>
</dbReference>
<sequence>MQGARFLEEFIGDSTPDYAMLSHTWGEEEVIFPDLVDSDFARVRAKAGFVKVEGACALARNQEFDSAELSESINSLYRWYRDSIVCNAYLSDVHAGTETQLESSRWFQRGWTLQELIAPRKVNCSPFISRASQVDDVAKKMYWASRRRTTRREDEAYCLMGLFNKAFARLQQEIAKVTADQLILAWVL</sequence>
<dbReference type="EMBL" id="MU853225">
    <property type="protein sequence ID" value="KAK4125654.1"/>
    <property type="molecule type" value="Genomic_DNA"/>
</dbReference>
<dbReference type="AlphaFoldDB" id="A0AAN6U3T8"/>
<comment type="caution">
    <text evidence="1">The sequence shown here is derived from an EMBL/GenBank/DDBJ whole genome shotgun (WGS) entry which is preliminary data.</text>
</comment>
<dbReference type="PANTHER" id="PTHR10622:SF10">
    <property type="entry name" value="HET DOMAIN-CONTAINING PROTEIN"/>
    <property type="match status" value="1"/>
</dbReference>
<organism evidence="1 2">
    <name type="scientific">Parathielavia appendiculata</name>
    <dbReference type="NCBI Taxonomy" id="2587402"/>
    <lineage>
        <taxon>Eukaryota</taxon>
        <taxon>Fungi</taxon>
        <taxon>Dikarya</taxon>
        <taxon>Ascomycota</taxon>
        <taxon>Pezizomycotina</taxon>
        <taxon>Sordariomycetes</taxon>
        <taxon>Sordariomycetidae</taxon>
        <taxon>Sordariales</taxon>
        <taxon>Chaetomiaceae</taxon>
        <taxon>Parathielavia</taxon>
    </lineage>
</organism>